<keyword evidence="3" id="KW-1185">Reference proteome</keyword>
<feature type="transmembrane region" description="Helical" evidence="1">
    <location>
        <begin position="145"/>
        <end position="168"/>
    </location>
</feature>
<dbReference type="RefSeq" id="XP_040657766.1">
    <property type="nucleotide sequence ID" value="XM_040802733.1"/>
</dbReference>
<evidence type="ECO:0008006" key="4">
    <source>
        <dbReference type="Google" id="ProtNLM"/>
    </source>
</evidence>
<feature type="transmembrane region" description="Helical" evidence="1">
    <location>
        <begin position="6"/>
        <end position="27"/>
    </location>
</feature>
<feature type="transmembrane region" description="Helical" evidence="1">
    <location>
        <begin position="180"/>
        <end position="205"/>
    </location>
</feature>
<dbReference type="AlphaFoldDB" id="A0A151GMR3"/>
<sequence>MAIPWSSIRSLLLFFGPVLLPKAIIYYRSVRDTSRRRNLPIRPVPRGVLVPLALLVVLVLAFLAASLPPFSPENVFARTQSRLQIPNDVLFNRLAALRPSRTLTRTDEALRARFVNLESRLLYLQFGPDVLADCPFCNVDEPMSFYYYALTSMLWPHLINLVVIAVATSPSWTGKSGSQWRTFATITAAVVAAGEVYVVSAYNYQANARALRLADVDFFFWDVRVYRLVALAAFDASLAWVLYLSSTNRAFGQPLSPAERVEAVSQGLAAVKSKMHAVGIIKNTAQRDEDLRLRSQAYWMHEVRLMGEVMEEREVIEGVNDALSNRINIESISKEADVYSHGVLQHLRQEETASGAAG</sequence>
<keyword evidence="1" id="KW-0472">Membrane</keyword>
<keyword evidence="1" id="KW-0812">Transmembrane</keyword>
<dbReference type="PANTHER" id="PTHR39470">
    <property type="entry name" value="CHROMOSOME 10, WHOLE GENOME SHOTGUN SEQUENCE"/>
    <property type="match status" value="1"/>
</dbReference>
<feature type="transmembrane region" description="Helical" evidence="1">
    <location>
        <begin position="48"/>
        <end position="67"/>
    </location>
</feature>
<reference evidence="2 3" key="1">
    <citation type="journal article" date="2016" name="Sci. Rep.">
        <title>Insights into Adaptations to a Near-Obligate Nematode Endoparasitic Lifestyle from the Finished Genome of Drechmeria coniospora.</title>
        <authorList>
            <person name="Zhang L."/>
            <person name="Zhou Z."/>
            <person name="Guo Q."/>
            <person name="Fokkens L."/>
            <person name="Miskei M."/>
            <person name="Pocsi I."/>
            <person name="Zhang W."/>
            <person name="Chen M."/>
            <person name="Wang L."/>
            <person name="Sun Y."/>
            <person name="Donzelli B.G."/>
            <person name="Gibson D.M."/>
            <person name="Nelson D.R."/>
            <person name="Luo J.G."/>
            <person name="Rep M."/>
            <person name="Liu H."/>
            <person name="Yang S."/>
            <person name="Wang J."/>
            <person name="Krasnoff S.B."/>
            <person name="Xu Y."/>
            <person name="Molnar I."/>
            <person name="Lin M."/>
        </authorList>
    </citation>
    <scope>NUCLEOTIDE SEQUENCE [LARGE SCALE GENOMIC DNA]</scope>
    <source>
        <strain evidence="2 3">ARSEF 6962</strain>
    </source>
</reference>
<protein>
    <recommendedName>
        <fullName evidence="4">Chorismate synthase protein</fullName>
    </recommendedName>
</protein>
<proteinExistence type="predicted"/>
<feature type="transmembrane region" description="Helical" evidence="1">
    <location>
        <begin position="225"/>
        <end position="244"/>
    </location>
</feature>
<dbReference type="STRING" id="98403.A0A151GMR3"/>
<evidence type="ECO:0000313" key="3">
    <source>
        <dbReference type="Proteomes" id="UP000076580"/>
    </source>
</evidence>
<dbReference type="GeneID" id="63718072"/>
<comment type="caution">
    <text evidence="2">The sequence shown here is derived from an EMBL/GenBank/DDBJ whole genome shotgun (WGS) entry which is preliminary data.</text>
</comment>
<name>A0A151GMR3_DRECN</name>
<gene>
    <name evidence="2" type="ORF">DCS_05429</name>
</gene>
<accession>A0A151GMR3</accession>
<evidence type="ECO:0000313" key="2">
    <source>
        <dbReference type="EMBL" id="KYK58414.1"/>
    </source>
</evidence>
<dbReference type="Proteomes" id="UP000076580">
    <property type="component" value="Chromosome 02"/>
</dbReference>
<dbReference type="EMBL" id="LAYC01000002">
    <property type="protein sequence ID" value="KYK58414.1"/>
    <property type="molecule type" value="Genomic_DNA"/>
</dbReference>
<dbReference type="InParanoid" id="A0A151GMR3"/>
<organism evidence="2 3">
    <name type="scientific">Drechmeria coniospora</name>
    <name type="common">Nematophagous fungus</name>
    <name type="synonym">Meria coniospora</name>
    <dbReference type="NCBI Taxonomy" id="98403"/>
    <lineage>
        <taxon>Eukaryota</taxon>
        <taxon>Fungi</taxon>
        <taxon>Dikarya</taxon>
        <taxon>Ascomycota</taxon>
        <taxon>Pezizomycotina</taxon>
        <taxon>Sordariomycetes</taxon>
        <taxon>Hypocreomycetidae</taxon>
        <taxon>Hypocreales</taxon>
        <taxon>Ophiocordycipitaceae</taxon>
        <taxon>Drechmeria</taxon>
    </lineage>
</organism>
<keyword evidence="1" id="KW-1133">Transmembrane helix</keyword>
<dbReference type="PANTHER" id="PTHR39470:SF1">
    <property type="entry name" value="CHORISMATE SYNTHASE PROTEIN"/>
    <property type="match status" value="1"/>
</dbReference>
<dbReference type="OrthoDB" id="4218123at2759"/>
<evidence type="ECO:0000256" key="1">
    <source>
        <dbReference type="SAM" id="Phobius"/>
    </source>
</evidence>